<keyword evidence="2 8" id="KW-1277">Toxin-antitoxin system</keyword>
<dbReference type="InterPro" id="IPR050556">
    <property type="entry name" value="Type_II_TA_system_RNase"/>
</dbReference>
<evidence type="ECO:0000313" key="10">
    <source>
        <dbReference type="EMBL" id="QIN77952.1"/>
    </source>
</evidence>
<evidence type="ECO:0000259" key="9">
    <source>
        <dbReference type="Pfam" id="PF01850"/>
    </source>
</evidence>
<dbReference type="InterPro" id="IPR022907">
    <property type="entry name" value="VapC_family"/>
</dbReference>
<dbReference type="AlphaFoldDB" id="A0A6G8PUP9"/>
<dbReference type="Pfam" id="PF01850">
    <property type="entry name" value="PIN"/>
    <property type="match status" value="1"/>
</dbReference>
<feature type="binding site" evidence="8">
    <location>
        <position position="6"/>
    </location>
    <ligand>
        <name>Mg(2+)</name>
        <dbReference type="ChEBI" id="CHEBI:18420"/>
    </ligand>
</feature>
<comment type="function">
    <text evidence="8">Toxic component of a toxin-antitoxin (TA) system. An RNase.</text>
</comment>
<reference evidence="10 11" key="1">
    <citation type="submission" date="2019-10" db="EMBL/GenBank/DDBJ databases">
        <title>Rubrobacter sp nov SCSIO 52915 isolated from a deep-sea sediment in the South China Sea.</title>
        <authorList>
            <person name="Chen R.W."/>
        </authorList>
    </citation>
    <scope>NUCLEOTIDE SEQUENCE [LARGE SCALE GENOMIC DNA]</scope>
    <source>
        <strain evidence="10 11">SCSIO 52915</strain>
    </source>
</reference>
<evidence type="ECO:0000256" key="5">
    <source>
        <dbReference type="ARBA" id="ARBA00022801"/>
    </source>
</evidence>
<name>A0A6G8PUP9_9ACTN</name>
<dbReference type="HAMAP" id="MF_00265">
    <property type="entry name" value="VapC_Nob1"/>
    <property type="match status" value="1"/>
</dbReference>
<dbReference type="InterPro" id="IPR002716">
    <property type="entry name" value="PIN_dom"/>
</dbReference>
<keyword evidence="11" id="KW-1185">Reference proteome</keyword>
<dbReference type="EC" id="3.1.-.-" evidence="8"/>
<dbReference type="KEGG" id="rmar:GBA65_04815"/>
<dbReference type="Proteomes" id="UP000502706">
    <property type="component" value="Chromosome"/>
</dbReference>
<keyword evidence="6 8" id="KW-0460">Magnesium</keyword>
<dbReference type="CDD" id="cd18745">
    <property type="entry name" value="PIN_VapC4-5_FitB-like"/>
    <property type="match status" value="1"/>
</dbReference>
<dbReference type="GO" id="GO:0090729">
    <property type="term" value="F:toxin activity"/>
    <property type="evidence" value="ECO:0007669"/>
    <property type="project" value="UniProtKB-KW"/>
</dbReference>
<comment type="similarity">
    <text evidence="7 8">Belongs to the PINc/VapC protein family.</text>
</comment>
<proteinExistence type="inferred from homology"/>
<keyword evidence="3 8" id="KW-0540">Nuclease</keyword>
<dbReference type="GO" id="GO:0000287">
    <property type="term" value="F:magnesium ion binding"/>
    <property type="evidence" value="ECO:0007669"/>
    <property type="project" value="UniProtKB-UniRule"/>
</dbReference>
<evidence type="ECO:0000256" key="6">
    <source>
        <dbReference type="ARBA" id="ARBA00022842"/>
    </source>
</evidence>
<comment type="cofactor">
    <cofactor evidence="1 8">
        <name>Mg(2+)</name>
        <dbReference type="ChEBI" id="CHEBI:18420"/>
    </cofactor>
</comment>
<dbReference type="PANTHER" id="PTHR33653">
    <property type="entry name" value="RIBONUCLEASE VAPC2"/>
    <property type="match status" value="1"/>
</dbReference>
<keyword evidence="5 8" id="KW-0378">Hydrolase</keyword>
<dbReference type="GO" id="GO:0004540">
    <property type="term" value="F:RNA nuclease activity"/>
    <property type="evidence" value="ECO:0007669"/>
    <property type="project" value="InterPro"/>
</dbReference>
<gene>
    <name evidence="8" type="primary">vapC</name>
    <name evidence="10" type="ORF">GBA65_04815</name>
</gene>
<dbReference type="GO" id="GO:0016787">
    <property type="term" value="F:hydrolase activity"/>
    <property type="evidence" value="ECO:0007669"/>
    <property type="project" value="UniProtKB-KW"/>
</dbReference>
<evidence type="ECO:0000313" key="11">
    <source>
        <dbReference type="Proteomes" id="UP000502706"/>
    </source>
</evidence>
<evidence type="ECO:0000256" key="7">
    <source>
        <dbReference type="ARBA" id="ARBA00038093"/>
    </source>
</evidence>
<dbReference type="PANTHER" id="PTHR33653:SF1">
    <property type="entry name" value="RIBONUCLEASE VAPC2"/>
    <property type="match status" value="1"/>
</dbReference>
<evidence type="ECO:0000256" key="4">
    <source>
        <dbReference type="ARBA" id="ARBA00022723"/>
    </source>
</evidence>
<keyword evidence="4 8" id="KW-0479">Metal-binding</keyword>
<feature type="domain" description="PIN" evidence="9">
    <location>
        <begin position="4"/>
        <end position="125"/>
    </location>
</feature>
<accession>A0A6G8PUP9</accession>
<dbReference type="Gene3D" id="3.40.50.1010">
    <property type="entry name" value="5'-nuclease"/>
    <property type="match status" value="1"/>
</dbReference>
<dbReference type="EMBL" id="CP045121">
    <property type="protein sequence ID" value="QIN77952.1"/>
    <property type="molecule type" value="Genomic_DNA"/>
</dbReference>
<dbReference type="SUPFAM" id="SSF88723">
    <property type="entry name" value="PIN domain-like"/>
    <property type="match status" value="1"/>
</dbReference>
<sequence>MILLLDTNICIYLIRGRPPEALRRFEGYAVGEIGVSSITVAELHFGVSKSRQPEKNRQALEQFLLALEIVGFDGNAAVAYGRIRAELEAKGTPIGPLDTLIAAQAIALDSTLVTNNIGEFSRVPGLEVEDWSSV</sequence>
<evidence type="ECO:0000256" key="8">
    <source>
        <dbReference type="HAMAP-Rule" id="MF_00265"/>
    </source>
</evidence>
<protein>
    <recommendedName>
        <fullName evidence="8">Ribonuclease VapC</fullName>
        <shortName evidence="8">RNase VapC</shortName>
        <ecNumber evidence="8">3.1.-.-</ecNumber>
    </recommendedName>
    <alternativeName>
        <fullName evidence="8">Toxin VapC</fullName>
    </alternativeName>
</protein>
<evidence type="ECO:0000256" key="1">
    <source>
        <dbReference type="ARBA" id="ARBA00001946"/>
    </source>
</evidence>
<dbReference type="InterPro" id="IPR029060">
    <property type="entry name" value="PIN-like_dom_sf"/>
</dbReference>
<evidence type="ECO:0000256" key="2">
    <source>
        <dbReference type="ARBA" id="ARBA00022649"/>
    </source>
</evidence>
<keyword evidence="8" id="KW-0800">Toxin</keyword>
<feature type="binding site" evidence="8">
    <location>
        <position position="98"/>
    </location>
    <ligand>
        <name>Mg(2+)</name>
        <dbReference type="ChEBI" id="CHEBI:18420"/>
    </ligand>
</feature>
<dbReference type="RefSeq" id="WP_166395628.1">
    <property type="nucleotide sequence ID" value="NZ_CP045121.1"/>
</dbReference>
<organism evidence="10 11">
    <name type="scientific">Rubrobacter marinus</name>
    <dbReference type="NCBI Taxonomy" id="2653852"/>
    <lineage>
        <taxon>Bacteria</taxon>
        <taxon>Bacillati</taxon>
        <taxon>Actinomycetota</taxon>
        <taxon>Rubrobacteria</taxon>
        <taxon>Rubrobacterales</taxon>
        <taxon>Rubrobacteraceae</taxon>
        <taxon>Rubrobacter</taxon>
    </lineage>
</organism>
<evidence type="ECO:0000256" key="3">
    <source>
        <dbReference type="ARBA" id="ARBA00022722"/>
    </source>
</evidence>